<dbReference type="AlphaFoldDB" id="A0A4C1WPK8"/>
<feature type="region of interest" description="Disordered" evidence="1">
    <location>
        <begin position="44"/>
        <end position="90"/>
    </location>
</feature>
<protein>
    <submittedName>
        <fullName evidence="2">Uncharacterized protein</fullName>
    </submittedName>
</protein>
<reference evidence="2 3" key="1">
    <citation type="journal article" date="2019" name="Commun. Biol.">
        <title>The bagworm genome reveals a unique fibroin gene that provides high tensile strength.</title>
        <authorList>
            <person name="Kono N."/>
            <person name="Nakamura H."/>
            <person name="Ohtoshi R."/>
            <person name="Tomita M."/>
            <person name="Numata K."/>
            <person name="Arakawa K."/>
        </authorList>
    </citation>
    <scope>NUCLEOTIDE SEQUENCE [LARGE SCALE GENOMIC DNA]</scope>
</reference>
<keyword evidence="3" id="KW-1185">Reference proteome</keyword>
<gene>
    <name evidence="2" type="ORF">EVAR_45864_1</name>
</gene>
<proteinExistence type="predicted"/>
<dbReference type="EMBL" id="BGZK01000593">
    <property type="protein sequence ID" value="GBP52014.1"/>
    <property type="molecule type" value="Genomic_DNA"/>
</dbReference>
<evidence type="ECO:0000256" key="1">
    <source>
        <dbReference type="SAM" id="MobiDB-lite"/>
    </source>
</evidence>
<evidence type="ECO:0000313" key="3">
    <source>
        <dbReference type="Proteomes" id="UP000299102"/>
    </source>
</evidence>
<dbReference type="Proteomes" id="UP000299102">
    <property type="component" value="Unassembled WGS sequence"/>
</dbReference>
<evidence type="ECO:0000313" key="2">
    <source>
        <dbReference type="EMBL" id="GBP52014.1"/>
    </source>
</evidence>
<sequence>MTFFQPSHSTDEKKANGSYYHSYVFNLRLFNAYGSAAGRYADFGSTADAQSPPAGSGEPRQRARAQRARRRLVRTGADASPAVVGRRARSGIRHPFKKKIRTLDYCTPRRSCVLRPVN</sequence>
<comment type="caution">
    <text evidence="2">The sequence shown here is derived from an EMBL/GenBank/DDBJ whole genome shotgun (WGS) entry which is preliminary data.</text>
</comment>
<organism evidence="2 3">
    <name type="scientific">Eumeta variegata</name>
    <name type="common">Bagworm moth</name>
    <name type="synonym">Eumeta japonica</name>
    <dbReference type="NCBI Taxonomy" id="151549"/>
    <lineage>
        <taxon>Eukaryota</taxon>
        <taxon>Metazoa</taxon>
        <taxon>Ecdysozoa</taxon>
        <taxon>Arthropoda</taxon>
        <taxon>Hexapoda</taxon>
        <taxon>Insecta</taxon>
        <taxon>Pterygota</taxon>
        <taxon>Neoptera</taxon>
        <taxon>Endopterygota</taxon>
        <taxon>Lepidoptera</taxon>
        <taxon>Glossata</taxon>
        <taxon>Ditrysia</taxon>
        <taxon>Tineoidea</taxon>
        <taxon>Psychidae</taxon>
        <taxon>Oiketicinae</taxon>
        <taxon>Eumeta</taxon>
    </lineage>
</organism>
<name>A0A4C1WPK8_EUMVA</name>
<accession>A0A4C1WPK8</accession>
<feature type="compositionally biased region" description="Basic residues" evidence="1">
    <location>
        <begin position="62"/>
        <end position="73"/>
    </location>
</feature>